<dbReference type="PANTHER" id="PTHR43316:SF3">
    <property type="entry name" value="HALOACID DEHALOGENASE, TYPE II (AFU_ORTHOLOGUE AFUA_2G07750)-RELATED"/>
    <property type="match status" value="1"/>
</dbReference>
<dbReference type="InterPro" id="IPR051540">
    <property type="entry name" value="S-2-haloacid_dehalogenase"/>
</dbReference>
<dbReference type="Gene3D" id="1.10.150.750">
    <property type="match status" value="1"/>
</dbReference>
<dbReference type="SFLD" id="SFLDS00003">
    <property type="entry name" value="Haloacid_Dehalogenase"/>
    <property type="match status" value="1"/>
</dbReference>
<dbReference type="SFLD" id="SFLDG01129">
    <property type="entry name" value="C1.5:_HAD__Beta-PGM__Phosphata"/>
    <property type="match status" value="1"/>
</dbReference>
<dbReference type="SUPFAM" id="SSF56784">
    <property type="entry name" value="HAD-like"/>
    <property type="match status" value="1"/>
</dbReference>
<name>A0ABY5KR18_9CELL</name>
<dbReference type="Pfam" id="PF00702">
    <property type="entry name" value="Hydrolase"/>
    <property type="match status" value="1"/>
</dbReference>
<dbReference type="NCBIfam" id="TIGR01509">
    <property type="entry name" value="HAD-SF-IA-v3"/>
    <property type="match status" value="1"/>
</dbReference>
<evidence type="ECO:0000313" key="2">
    <source>
        <dbReference type="EMBL" id="UUI72313.1"/>
    </source>
</evidence>
<dbReference type="PRINTS" id="PR00413">
    <property type="entry name" value="HADHALOGNASE"/>
</dbReference>
<dbReference type="EMBL" id="CP101987">
    <property type="protein sequence ID" value="UUI72313.1"/>
    <property type="molecule type" value="Genomic_DNA"/>
</dbReference>
<organism evidence="2 3">
    <name type="scientific">Cellulomonas xiejunii</name>
    <dbReference type="NCBI Taxonomy" id="2968083"/>
    <lineage>
        <taxon>Bacteria</taxon>
        <taxon>Bacillati</taxon>
        <taxon>Actinomycetota</taxon>
        <taxon>Actinomycetes</taxon>
        <taxon>Micrococcales</taxon>
        <taxon>Cellulomonadaceae</taxon>
        <taxon>Cellulomonas</taxon>
    </lineage>
</organism>
<sequence>MYRGLLLDVYGTLVHEDDEILGPICAHVAQLAGVEPRVVAKEWGRRFHEACRAAHGDAFRLQGDLNHETLAETMQHFDVRGDAEALCRPQFDFWRRPALFADSLPFLQQLGVPVCVVSNIDRADVLAALDLHHLPVDAVVTSEDARAYKPRPEPFELALDALGLRPDEVLHVGDSPSADVGGAGALGMDTAWLNRKGRQAPPGCEPTFTAGSFHALVVQLSLGGQGV</sequence>
<reference evidence="2 3" key="1">
    <citation type="submission" date="2022-07" db="EMBL/GenBank/DDBJ databases">
        <title>Novel species in genus cellulomonas.</title>
        <authorList>
            <person name="Ye L."/>
        </authorList>
    </citation>
    <scope>NUCLEOTIDE SEQUENCE [LARGE SCALE GENOMIC DNA]</scope>
    <source>
        <strain evidence="3">zg-B89</strain>
    </source>
</reference>
<dbReference type="GO" id="GO:0016787">
    <property type="term" value="F:hydrolase activity"/>
    <property type="evidence" value="ECO:0007669"/>
    <property type="project" value="UniProtKB-KW"/>
</dbReference>
<dbReference type="InterPro" id="IPR006439">
    <property type="entry name" value="HAD-SF_hydro_IA"/>
</dbReference>
<keyword evidence="3" id="KW-1185">Reference proteome</keyword>
<evidence type="ECO:0000313" key="3">
    <source>
        <dbReference type="Proteomes" id="UP001316384"/>
    </source>
</evidence>
<protein>
    <submittedName>
        <fullName evidence="2">HAD family hydrolase</fullName>
    </submittedName>
</protein>
<proteinExistence type="predicted"/>
<dbReference type="NCBIfam" id="TIGR01549">
    <property type="entry name" value="HAD-SF-IA-v1"/>
    <property type="match status" value="1"/>
</dbReference>
<keyword evidence="1 2" id="KW-0378">Hydrolase</keyword>
<gene>
    <name evidence="2" type="ORF">NP048_02260</name>
</gene>
<dbReference type="Proteomes" id="UP001316384">
    <property type="component" value="Chromosome"/>
</dbReference>
<dbReference type="InterPro" id="IPR036412">
    <property type="entry name" value="HAD-like_sf"/>
</dbReference>
<evidence type="ECO:0000256" key="1">
    <source>
        <dbReference type="ARBA" id="ARBA00022801"/>
    </source>
</evidence>
<dbReference type="InterPro" id="IPR023214">
    <property type="entry name" value="HAD_sf"/>
</dbReference>
<accession>A0ABY5KR18</accession>
<dbReference type="Gene3D" id="3.40.50.1000">
    <property type="entry name" value="HAD superfamily/HAD-like"/>
    <property type="match status" value="1"/>
</dbReference>
<dbReference type="RefSeq" id="WP_227577875.1">
    <property type="nucleotide sequence ID" value="NZ_CP101987.1"/>
</dbReference>
<dbReference type="PANTHER" id="PTHR43316">
    <property type="entry name" value="HYDROLASE, HALOACID DELAHOGENASE-RELATED"/>
    <property type="match status" value="1"/>
</dbReference>